<feature type="chain" id="PRO_5020992424" evidence="1">
    <location>
        <begin position="21"/>
        <end position="116"/>
    </location>
</feature>
<dbReference type="Proteomes" id="UP000294835">
    <property type="component" value="Unassembled WGS sequence"/>
</dbReference>
<organism evidence="2 3">
    <name type="scientific">Rhodovulum marinum</name>
    <dbReference type="NCBI Taxonomy" id="320662"/>
    <lineage>
        <taxon>Bacteria</taxon>
        <taxon>Pseudomonadati</taxon>
        <taxon>Pseudomonadota</taxon>
        <taxon>Alphaproteobacteria</taxon>
        <taxon>Rhodobacterales</taxon>
        <taxon>Paracoccaceae</taxon>
        <taxon>Rhodovulum</taxon>
    </lineage>
</organism>
<name>A0A4R2Q333_9RHOB</name>
<comment type="caution">
    <text evidence="2">The sequence shown here is derived from an EMBL/GenBank/DDBJ whole genome shotgun (WGS) entry which is preliminary data.</text>
</comment>
<protein>
    <submittedName>
        <fullName evidence="2">Uncharacterized protein</fullName>
    </submittedName>
</protein>
<keyword evidence="3" id="KW-1185">Reference proteome</keyword>
<proteinExistence type="predicted"/>
<dbReference type="OrthoDB" id="7859688at2"/>
<evidence type="ECO:0000313" key="2">
    <source>
        <dbReference type="EMBL" id="TCP42957.1"/>
    </source>
</evidence>
<keyword evidence="1" id="KW-0732">Signal</keyword>
<dbReference type="RefSeq" id="WP_132460825.1">
    <property type="nucleotide sequence ID" value="NZ_SLXP01000002.1"/>
</dbReference>
<accession>A0A4R2Q333</accession>
<dbReference type="EMBL" id="SLXP01000002">
    <property type="protein sequence ID" value="TCP42957.1"/>
    <property type="molecule type" value="Genomic_DNA"/>
</dbReference>
<sequence length="116" mass="12737">MKPLILSTIAAFALAAPALAGDVTLTVPFEGYRLSTGNVDMIAYQTDLGDGGYEVTAYVRARDAYSQPERVMMRLEDRDSVTFAMPSEPRILYTFARKAELVTVTSRQVPLELASN</sequence>
<gene>
    <name evidence="2" type="ORF">EV662_102149</name>
</gene>
<evidence type="ECO:0000313" key="3">
    <source>
        <dbReference type="Proteomes" id="UP000294835"/>
    </source>
</evidence>
<reference evidence="2 3" key="1">
    <citation type="submission" date="2019-03" db="EMBL/GenBank/DDBJ databases">
        <title>Genomic Encyclopedia of Type Strains, Phase IV (KMG-IV): sequencing the most valuable type-strain genomes for metagenomic binning, comparative biology and taxonomic classification.</title>
        <authorList>
            <person name="Goeker M."/>
        </authorList>
    </citation>
    <scope>NUCLEOTIDE SEQUENCE [LARGE SCALE GENOMIC DNA]</scope>
    <source>
        <strain evidence="2 3">DSM 18063</strain>
    </source>
</reference>
<dbReference type="AlphaFoldDB" id="A0A4R2Q333"/>
<evidence type="ECO:0000256" key="1">
    <source>
        <dbReference type="SAM" id="SignalP"/>
    </source>
</evidence>
<feature type="signal peptide" evidence="1">
    <location>
        <begin position="1"/>
        <end position="20"/>
    </location>
</feature>